<comment type="similarity">
    <text evidence="8">Belongs to the ribose-phosphate pyrophosphokinase family.</text>
</comment>
<dbReference type="Proteomes" id="UP000606193">
    <property type="component" value="Unassembled WGS sequence"/>
</dbReference>
<dbReference type="Pfam" id="PF00156">
    <property type="entry name" value="Pribosyltran"/>
    <property type="match status" value="1"/>
</dbReference>
<dbReference type="RefSeq" id="WP_118676961.1">
    <property type="nucleotide sequence ID" value="NZ_JACRSX010000003.1"/>
</dbReference>
<keyword evidence="5" id="KW-0418">Kinase</keyword>
<evidence type="ECO:0000256" key="6">
    <source>
        <dbReference type="ARBA" id="ARBA00022840"/>
    </source>
</evidence>
<gene>
    <name evidence="11" type="ORF">H8704_03750</name>
</gene>
<dbReference type="NCBIfam" id="TIGR01251">
    <property type="entry name" value="ribP_PPkin"/>
    <property type="match status" value="1"/>
</dbReference>
<organism evidence="11 12">
    <name type="scientific">Jutongia huaianensis</name>
    <dbReference type="NCBI Taxonomy" id="2763668"/>
    <lineage>
        <taxon>Bacteria</taxon>
        <taxon>Bacillati</taxon>
        <taxon>Bacillota</taxon>
        <taxon>Clostridia</taxon>
        <taxon>Lachnospirales</taxon>
        <taxon>Lachnospiraceae</taxon>
        <taxon>Jutongia</taxon>
    </lineage>
</organism>
<keyword evidence="12" id="KW-1185">Reference proteome</keyword>
<keyword evidence="2" id="KW-0808">Transferase</keyword>
<evidence type="ECO:0000256" key="7">
    <source>
        <dbReference type="ARBA" id="ARBA00049535"/>
    </source>
</evidence>
<evidence type="ECO:0000313" key="12">
    <source>
        <dbReference type="Proteomes" id="UP000606193"/>
    </source>
</evidence>
<keyword evidence="3 8" id="KW-0545">Nucleotide biosynthesis</keyword>
<dbReference type="InterPro" id="IPR029099">
    <property type="entry name" value="Pribosyltran_N"/>
</dbReference>
<evidence type="ECO:0000256" key="5">
    <source>
        <dbReference type="ARBA" id="ARBA00022777"/>
    </source>
</evidence>
<dbReference type="Pfam" id="PF13793">
    <property type="entry name" value="Pribosyltran_N"/>
    <property type="match status" value="1"/>
</dbReference>
<dbReference type="Gene3D" id="3.40.50.2020">
    <property type="match status" value="2"/>
</dbReference>
<evidence type="ECO:0000259" key="10">
    <source>
        <dbReference type="Pfam" id="PF13793"/>
    </source>
</evidence>
<dbReference type="SUPFAM" id="SSF53271">
    <property type="entry name" value="PRTase-like"/>
    <property type="match status" value="2"/>
</dbReference>
<reference evidence="11 12" key="1">
    <citation type="submission" date="2020-08" db="EMBL/GenBank/DDBJ databases">
        <title>Genome public.</title>
        <authorList>
            <person name="Liu C."/>
            <person name="Sun Q."/>
        </authorList>
    </citation>
    <scope>NUCLEOTIDE SEQUENCE [LARGE SCALE GENOMIC DNA]</scope>
    <source>
        <strain evidence="11 12">NSJ-37</strain>
    </source>
</reference>
<dbReference type="InterPro" id="IPR000836">
    <property type="entry name" value="PRTase_dom"/>
</dbReference>
<sequence length="395" mass="44671">MSNINYHDSLLVAPLRIIALNNCKELGEKINQLIIERRHKALSEAGSCRSSFKMQEYDRDDYLVSYDCPRFGTGEGRAVINQSIRGTDLFIIADTVNYSELFKMHGSISQMSPDDHFMDLKRVIMACGGSPRRITVIMPYLYEGRQNVRTANESLDCAQALQELTEMGVETIITFDAHDSRVQNAIPIHGFDNFYTSYQFIREIFERNPEMPVDADHLMIVSPDEGGMGRAVYYASLLGVNMGTFYRRRDYSITVNGEHPIVSVEFLGNDLSGKNIILLDDMIASGQTIIDAAEELKKRGAAKVIICATFGLFSNGLEKIDEAYEKGIFDNIYTTNLVHCPNELLHKQYYVNVDMSAYISLIIDTLNHDTSVNNILDATSRIQELVKKRLQEQVK</sequence>
<dbReference type="NCBIfam" id="NF005299">
    <property type="entry name" value="PRK06827.1"/>
    <property type="match status" value="1"/>
</dbReference>
<dbReference type="InterPro" id="IPR029057">
    <property type="entry name" value="PRTase-like"/>
</dbReference>
<dbReference type="CDD" id="cd06223">
    <property type="entry name" value="PRTases_typeI"/>
    <property type="match status" value="1"/>
</dbReference>
<dbReference type="EC" id="2.7.6.1" evidence="1"/>
<evidence type="ECO:0000256" key="4">
    <source>
        <dbReference type="ARBA" id="ARBA00022741"/>
    </source>
</evidence>
<evidence type="ECO:0000256" key="2">
    <source>
        <dbReference type="ARBA" id="ARBA00022679"/>
    </source>
</evidence>
<evidence type="ECO:0000313" key="11">
    <source>
        <dbReference type="EMBL" id="MBC8561749.1"/>
    </source>
</evidence>
<dbReference type="InterPro" id="IPR005946">
    <property type="entry name" value="Rib-P_diPkinase"/>
</dbReference>
<dbReference type="PANTHER" id="PTHR10210">
    <property type="entry name" value="RIBOSE-PHOSPHATE DIPHOSPHOKINASE FAMILY MEMBER"/>
    <property type="match status" value="1"/>
</dbReference>
<evidence type="ECO:0000256" key="8">
    <source>
        <dbReference type="RuleBase" id="RU004324"/>
    </source>
</evidence>
<comment type="catalytic activity">
    <reaction evidence="7">
        <text>D-ribose 5-phosphate + ATP = 5-phospho-alpha-D-ribose 1-diphosphate + AMP + H(+)</text>
        <dbReference type="Rhea" id="RHEA:15609"/>
        <dbReference type="ChEBI" id="CHEBI:15378"/>
        <dbReference type="ChEBI" id="CHEBI:30616"/>
        <dbReference type="ChEBI" id="CHEBI:58017"/>
        <dbReference type="ChEBI" id="CHEBI:78346"/>
        <dbReference type="ChEBI" id="CHEBI:456215"/>
        <dbReference type="EC" id="2.7.6.1"/>
    </reaction>
</comment>
<evidence type="ECO:0000256" key="3">
    <source>
        <dbReference type="ARBA" id="ARBA00022727"/>
    </source>
</evidence>
<proteinExistence type="inferred from homology"/>
<evidence type="ECO:0000259" key="9">
    <source>
        <dbReference type="Pfam" id="PF00156"/>
    </source>
</evidence>
<comment type="caution">
    <text evidence="11">The sequence shown here is derived from an EMBL/GenBank/DDBJ whole genome shotgun (WGS) entry which is preliminary data.</text>
</comment>
<keyword evidence="6" id="KW-0067">ATP-binding</keyword>
<evidence type="ECO:0000256" key="1">
    <source>
        <dbReference type="ARBA" id="ARBA00013247"/>
    </source>
</evidence>
<feature type="domain" description="Phosphoribosyltransferase" evidence="9">
    <location>
        <begin position="216"/>
        <end position="333"/>
    </location>
</feature>
<protein>
    <recommendedName>
        <fullName evidence="1">ribose-phosphate diphosphokinase</fullName>
        <ecNumber evidence="1">2.7.6.1</ecNumber>
    </recommendedName>
</protein>
<dbReference type="PANTHER" id="PTHR10210:SF32">
    <property type="entry name" value="RIBOSE-PHOSPHATE PYROPHOSPHOKINASE 2"/>
    <property type="match status" value="1"/>
</dbReference>
<keyword evidence="4" id="KW-0547">Nucleotide-binding</keyword>
<name>A0ABR7MZD6_9FIRM</name>
<feature type="domain" description="Ribose-phosphate pyrophosphokinase N-terminal" evidence="10">
    <location>
        <begin position="16"/>
        <end position="168"/>
    </location>
</feature>
<dbReference type="EMBL" id="JACRSX010000003">
    <property type="protein sequence ID" value="MBC8561749.1"/>
    <property type="molecule type" value="Genomic_DNA"/>
</dbReference>
<accession>A0ABR7MZD6</accession>